<name>M7TX01_EUTLA</name>
<evidence type="ECO:0000256" key="1">
    <source>
        <dbReference type="ARBA" id="ARBA00022801"/>
    </source>
</evidence>
<evidence type="ECO:0000313" key="3">
    <source>
        <dbReference type="EMBL" id="EMR71190.1"/>
    </source>
</evidence>
<dbReference type="GO" id="GO:0052757">
    <property type="term" value="F:chondroitin hydrolase activity"/>
    <property type="evidence" value="ECO:0007669"/>
    <property type="project" value="TreeGrafter"/>
</dbReference>
<evidence type="ECO:0000313" key="4">
    <source>
        <dbReference type="Proteomes" id="UP000012174"/>
    </source>
</evidence>
<dbReference type="EMBL" id="KB705687">
    <property type="protein sequence ID" value="EMR71190.1"/>
    <property type="molecule type" value="Genomic_DNA"/>
</dbReference>
<keyword evidence="1 3" id="KW-0378">Hydrolase</keyword>
<dbReference type="SUPFAM" id="SSF48208">
    <property type="entry name" value="Six-hairpin glycosidases"/>
    <property type="match status" value="1"/>
</dbReference>
<dbReference type="InterPro" id="IPR052369">
    <property type="entry name" value="UG_Glycosaminoglycan_Hydrolase"/>
</dbReference>
<accession>M7TX01</accession>
<comment type="similarity">
    <text evidence="2">Belongs to the glycosyl hydrolase 88 family.</text>
</comment>
<dbReference type="InterPro" id="IPR008928">
    <property type="entry name" value="6-hairpin_glycosidase_sf"/>
</dbReference>
<dbReference type="Gene3D" id="1.50.10.10">
    <property type="match status" value="1"/>
</dbReference>
<reference evidence="4" key="1">
    <citation type="journal article" date="2013" name="Genome Announc.">
        <title>Draft genome sequence of the grapevine dieback fungus Eutypa lata UCR-EL1.</title>
        <authorList>
            <person name="Blanco-Ulate B."/>
            <person name="Rolshausen P.E."/>
            <person name="Cantu D."/>
        </authorList>
    </citation>
    <scope>NUCLEOTIDE SEQUENCE [LARGE SCALE GENOMIC DNA]</scope>
    <source>
        <strain evidence="4">UCR-EL1</strain>
    </source>
</reference>
<dbReference type="PANTHER" id="PTHR36845:SF1">
    <property type="entry name" value="HYDROLASE, PUTATIVE (AFU_ORTHOLOGUE AFUA_7G05090)-RELATED"/>
    <property type="match status" value="1"/>
</dbReference>
<dbReference type="KEGG" id="ela:UCREL1_1776"/>
<dbReference type="GO" id="GO:0000272">
    <property type="term" value="P:polysaccharide catabolic process"/>
    <property type="evidence" value="ECO:0007669"/>
    <property type="project" value="TreeGrafter"/>
</dbReference>
<keyword evidence="4" id="KW-1185">Reference proteome</keyword>
<evidence type="ECO:0000256" key="2">
    <source>
        <dbReference type="ARBA" id="ARBA00038358"/>
    </source>
</evidence>
<dbReference type="PANTHER" id="PTHR36845">
    <property type="entry name" value="HYDROLASE, PUTATIVE (AFU_ORTHOLOGUE AFUA_7G05090)-RELATED"/>
    <property type="match status" value="1"/>
</dbReference>
<dbReference type="eggNOG" id="ENOG502S0YB">
    <property type="taxonomic scope" value="Eukaryota"/>
</dbReference>
<dbReference type="OrthoDB" id="2317065at2759"/>
<dbReference type="HOGENOM" id="CLU_027158_2_0_1"/>
<gene>
    <name evidence="3" type="ORF">UCREL1_1776</name>
</gene>
<proteinExistence type="inferred from homology"/>
<protein>
    <submittedName>
        <fullName evidence="3">Putative unsaturated glucuronyl hydrolase protein</fullName>
    </submittedName>
</protein>
<sequence length="348" mass="38899">MPALRRDWELTCNPRSLDSIIRAARSLASRYIPTAKAIRSWDIMKKKDIEILDMDENVICIIDSLCNLDLLYYAAEHSESDRSLAKIATIHAKTLLSTHLRPEEPVLLSNTTYTGKWYSTHHVAILDPKTGTIKRQMTSQGYADHSTWARGQAWGIMGYAQCYMATKDEAFLHAACGLAEYFLYKLDTAPDCVEIVIQDPNVDEVHQSTKGRYVPLYDFDAPVDNIEEPIRDTSAGVIAANGMLILSQALAGRQQDVLASRFREAAIRIVQDTLDFAFAPDSAQLVRNEEGELALADPSPGQSFEAILKYGTANNNANARKRYANHGLVYGDYYLVEFGNRLINMGLL</sequence>
<dbReference type="OMA" id="KIATIHA"/>
<dbReference type="AlphaFoldDB" id="M7TX01"/>
<dbReference type="Proteomes" id="UP000012174">
    <property type="component" value="Unassembled WGS sequence"/>
</dbReference>
<organism evidence="3 4">
    <name type="scientific">Eutypa lata (strain UCR-EL1)</name>
    <name type="common">Grapevine dieback disease fungus</name>
    <name type="synonym">Eutypa armeniacae</name>
    <dbReference type="NCBI Taxonomy" id="1287681"/>
    <lineage>
        <taxon>Eukaryota</taxon>
        <taxon>Fungi</taxon>
        <taxon>Dikarya</taxon>
        <taxon>Ascomycota</taxon>
        <taxon>Pezizomycotina</taxon>
        <taxon>Sordariomycetes</taxon>
        <taxon>Xylariomycetidae</taxon>
        <taxon>Xylariales</taxon>
        <taxon>Diatrypaceae</taxon>
        <taxon>Eutypa</taxon>
    </lineage>
</organism>
<dbReference type="InterPro" id="IPR012341">
    <property type="entry name" value="6hp_glycosidase-like_sf"/>
</dbReference>